<dbReference type="Proteomes" id="UP000031972">
    <property type="component" value="Unassembled WGS sequence"/>
</dbReference>
<comment type="cofactor">
    <cofactor evidence="13">
        <name>Zn(2+)</name>
        <dbReference type="ChEBI" id="CHEBI:29105"/>
    </cofactor>
    <text evidence="13">Binds 1 zinc ion per subunit.</text>
</comment>
<dbReference type="FunFam" id="3.40.50.620:FF:000009">
    <property type="entry name" value="Cysteine--tRNA ligase"/>
    <property type="match status" value="1"/>
</dbReference>
<evidence type="ECO:0000313" key="16">
    <source>
        <dbReference type="EMBL" id="KIL52249.1"/>
    </source>
</evidence>
<comment type="caution">
    <text evidence="16">The sequence shown here is derived from an EMBL/GenBank/DDBJ whole genome shotgun (WGS) entry which is preliminary data.</text>
</comment>
<evidence type="ECO:0000256" key="6">
    <source>
        <dbReference type="ARBA" id="ARBA00022723"/>
    </source>
</evidence>
<dbReference type="InterPro" id="IPR001943">
    <property type="entry name" value="UVR_dom"/>
</dbReference>
<dbReference type="PRINTS" id="PR00983">
    <property type="entry name" value="TRNASYNTHCYS"/>
</dbReference>
<feature type="short sequence motif" description="'HIGH' region" evidence="13">
    <location>
        <begin position="31"/>
        <end position="41"/>
    </location>
</feature>
<protein>
    <recommendedName>
        <fullName evidence="13">Cysteine--tRNA ligase</fullName>
        <ecNumber evidence="13">6.1.1.16</ecNumber>
    </recommendedName>
    <alternativeName>
        <fullName evidence="13">Cysteinyl-tRNA synthetase</fullName>
        <shortName evidence="13">CysRS</shortName>
    </alternativeName>
</protein>
<feature type="domain" description="UVR" evidence="15">
    <location>
        <begin position="418"/>
        <end position="453"/>
    </location>
</feature>
<dbReference type="HAMAP" id="MF_00041">
    <property type="entry name" value="Cys_tRNA_synth"/>
    <property type="match status" value="1"/>
</dbReference>
<dbReference type="GO" id="GO:0008270">
    <property type="term" value="F:zinc ion binding"/>
    <property type="evidence" value="ECO:0007669"/>
    <property type="project" value="UniProtKB-UniRule"/>
</dbReference>
<dbReference type="SUPFAM" id="SSF47323">
    <property type="entry name" value="Anticodon-binding domain of a subclass of class I aminoacyl-tRNA synthetases"/>
    <property type="match status" value="1"/>
</dbReference>
<sequence length="466" mass="53498">MSIQLYNTVTRKKELFTPQEEGRVSMYVCGPTVYNYIHIGNARPAIVFDAVRRHLEYRGYDVNFVSNFTDVDDKLIRAANDLGEDVPTVAERFIQAYFEDVEALGCKRGTVHPRVTENIELIIEFIQALIEKGYAYESAGDVYYRTRKFKGYGKLSHQSIDELRIGARIESDERKDDALDFVLWKAAKESEISWESPWGAGRPGWHIECSAMARKYLGDTIDIHAGGQDLAFPHHENEIAQSEALTGKSFANYWMHNGYINIDNEKMSKSLGNFVLVNDILKEHDPQVLRFFMLSVHYRHPINYNLELLNAAKAGLDRIRTSYENLLHRKEASANLAENNDQWLSEIDNTKQTFGKAMDDDFNTANAISVLFDLSRQANLYLREKNTSVEIIEAFTAAFDELAGVLGFSMNQEKELLDQDIDNLIKKREQARKDRDFKTADAIRDQLKELNIILEDTAQGIRWRRG</sequence>
<dbReference type="Pfam" id="PF09190">
    <property type="entry name" value="DALR_2"/>
    <property type="match status" value="1"/>
</dbReference>
<feature type="coiled-coil region" evidence="14">
    <location>
        <begin position="414"/>
        <end position="441"/>
    </location>
</feature>
<dbReference type="InterPro" id="IPR014729">
    <property type="entry name" value="Rossmann-like_a/b/a_fold"/>
</dbReference>
<dbReference type="Gene3D" id="3.40.50.620">
    <property type="entry name" value="HUPs"/>
    <property type="match status" value="1"/>
</dbReference>
<dbReference type="OrthoDB" id="9815130at2"/>
<feature type="binding site" evidence="13">
    <location>
        <position position="234"/>
    </location>
    <ligand>
        <name>Zn(2+)</name>
        <dbReference type="ChEBI" id="CHEBI:29105"/>
    </ligand>
</feature>
<comment type="subunit">
    <text evidence="3 13">Monomer.</text>
</comment>
<dbReference type="GO" id="GO:0006423">
    <property type="term" value="P:cysteinyl-tRNA aminoacylation"/>
    <property type="evidence" value="ECO:0007669"/>
    <property type="project" value="UniProtKB-UniRule"/>
</dbReference>
<keyword evidence="11 13" id="KW-0030">Aminoacyl-tRNA synthetase</keyword>
<evidence type="ECO:0000256" key="8">
    <source>
        <dbReference type="ARBA" id="ARBA00022833"/>
    </source>
</evidence>
<dbReference type="SMART" id="SM00840">
    <property type="entry name" value="DALR_2"/>
    <property type="match status" value="1"/>
</dbReference>
<evidence type="ECO:0000256" key="14">
    <source>
        <dbReference type="SAM" id="Coils"/>
    </source>
</evidence>
<keyword evidence="5 13" id="KW-0436">Ligase</keyword>
<name>A0A0C2SE72_9BACL</name>
<dbReference type="PANTHER" id="PTHR10890">
    <property type="entry name" value="CYSTEINYL-TRNA SYNTHETASE"/>
    <property type="match status" value="1"/>
</dbReference>
<evidence type="ECO:0000256" key="2">
    <source>
        <dbReference type="ARBA" id="ARBA00005594"/>
    </source>
</evidence>
<proteinExistence type="inferred from homology"/>
<keyword evidence="8 13" id="KW-0862">Zinc</keyword>
<dbReference type="Gene3D" id="1.20.120.1910">
    <property type="entry name" value="Cysteine-tRNA ligase, C-terminal anti-codon recognition domain"/>
    <property type="match status" value="1"/>
</dbReference>
<feature type="short sequence motif" description="'KMSKS' region" evidence="13">
    <location>
        <begin position="266"/>
        <end position="270"/>
    </location>
</feature>
<dbReference type="CDD" id="cd00672">
    <property type="entry name" value="CysRS_core"/>
    <property type="match status" value="1"/>
</dbReference>
<dbReference type="GO" id="GO:0005524">
    <property type="term" value="F:ATP binding"/>
    <property type="evidence" value="ECO:0007669"/>
    <property type="project" value="UniProtKB-UniRule"/>
</dbReference>
<dbReference type="InterPro" id="IPR015273">
    <property type="entry name" value="Cys-tRNA-synt_Ia_DALR"/>
</dbReference>
<organism evidence="16 17">
    <name type="scientific">Jeotgalibacillus campisalis</name>
    <dbReference type="NCBI Taxonomy" id="220754"/>
    <lineage>
        <taxon>Bacteria</taxon>
        <taxon>Bacillati</taxon>
        <taxon>Bacillota</taxon>
        <taxon>Bacilli</taxon>
        <taxon>Bacillales</taxon>
        <taxon>Caryophanaceae</taxon>
        <taxon>Jeotgalibacillus</taxon>
    </lineage>
</organism>
<keyword evidence="14" id="KW-0175">Coiled coil</keyword>
<dbReference type="SUPFAM" id="SSF52374">
    <property type="entry name" value="Nucleotidylyl transferase"/>
    <property type="match status" value="1"/>
</dbReference>
<dbReference type="InterPro" id="IPR032678">
    <property type="entry name" value="tRNA-synt_1_cat_dom"/>
</dbReference>
<keyword evidence="7 13" id="KW-0547">Nucleotide-binding</keyword>
<dbReference type="InterPro" id="IPR015803">
    <property type="entry name" value="Cys-tRNA-ligase"/>
</dbReference>
<evidence type="ECO:0000256" key="13">
    <source>
        <dbReference type="HAMAP-Rule" id="MF_00041"/>
    </source>
</evidence>
<dbReference type="Pfam" id="PF23493">
    <property type="entry name" value="CysS_C"/>
    <property type="match status" value="1"/>
</dbReference>
<comment type="catalytic activity">
    <reaction evidence="12 13">
        <text>tRNA(Cys) + L-cysteine + ATP = L-cysteinyl-tRNA(Cys) + AMP + diphosphate</text>
        <dbReference type="Rhea" id="RHEA:17773"/>
        <dbReference type="Rhea" id="RHEA-COMP:9661"/>
        <dbReference type="Rhea" id="RHEA-COMP:9679"/>
        <dbReference type="ChEBI" id="CHEBI:30616"/>
        <dbReference type="ChEBI" id="CHEBI:33019"/>
        <dbReference type="ChEBI" id="CHEBI:35235"/>
        <dbReference type="ChEBI" id="CHEBI:78442"/>
        <dbReference type="ChEBI" id="CHEBI:78517"/>
        <dbReference type="ChEBI" id="CHEBI:456215"/>
        <dbReference type="EC" id="6.1.1.16"/>
    </reaction>
</comment>
<evidence type="ECO:0000256" key="9">
    <source>
        <dbReference type="ARBA" id="ARBA00022840"/>
    </source>
</evidence>
<comment type="subcellular location">
    <subcellularLocation>
        <location evidence="1 13">Cytoplasm</location>
    </subcellularLocation>
</comment>
<dbReference type="PANTHER" id="PTHR10890:SF3">
    <property type="entry name" value="CYSTEINE--TRNA LIGASE, CYTOPLASMIC"/>
    <property type="match status" value="1"/>
</dbReference>
<feature type="binding site" evidence="13">
    <location>
        <position position="269"/>
    </location>
    <ligand>
        <name>ATP</name>
        <dbReference type="ChEBI" id="CHEBI:30616"/>
    </ligand>
</feature>
<dbReference type="NCBIfam" id="TIGR00435">
    <property type="entry name" value="cysS"/>
    <property type="match status" value="1"/>
</dbReference>
<evidence type="ECO:0000256" key="10">
    <source>
        <dbReference type="ARBA" id="ARBA00022917"/>
    </source>
</evidence>
<accession>A0A0C2SE72</accession>
<evidence type="ECO:0000256" key="4">
    <source>
        <dbReference type="ARBA" id="ARBA00022490"/>
    </source>
</evidence>
<evidence type="ECO:0000256" key="7">
    <source>
        <dbReference type="ARBA" id="ARBA00022741"/>
    </source>
</evidence>
<evidence type="ECO:0000313" key="17">
    <source>
        <dbReference type="Proteomes" id="UP000031972"/>
    </source>
</evidence>
<keyword evidence="4 13" id="KW-0963">Cytoplasm</keyword>
<dbReference type="InterPro" id="IPR009080">
    <property type="entry name" value="tRNAsynth_Ia_anticodon-bd"/>
</dbReference>
<dbReference type="RefSeq" id="WP_041054631.1">
    <property type="nucleotide sequence ID" value="NZ_JXRR01000006.1"/>
</dbReference>
<dbReference type="InterPro" id="IPR056411">
    <property type="entry name" value="CysS_C"/>
</dbReference>
<comment type="similarity">
    <text evidence="2 13">Belongs to the class-I aminoacyl-tRNA synthetase family.</text>
</comment>
<dbReference type="PROSITE" id="PS50151">
    <property type="entry name" value="UVR"/>
    <property type="match status" value="1"/>
</dbReference>
<keyword evidence="10 13" id="KW-0648">Protein biosynthesis</keyword>
<dbReference type="GO" id="GO:0004817">
    <property type="term" value="F:cysteine-tRNA ligase activity"/>
    <property type="evidence" value="ECO:0007669"/>
    <property type="project" value="UniProtKB-UniRule"/>
</dbReference>
<evidence type="ECO:0000256" key="11">
    <source>
        <dbReference type="ARBA" id="ARBA00023146"/>
    </source>
</evidence>
<evidence type="ECO:0000256" key="12">
    <source>
        <dbReference type="ARBA" id="ARBA00047398"/>
    </source>
</evidence>
<gene>
    <name evidence="13" type="primary">cysS</name>
    <name evidence="16" type="ORF">KR50_06240</name>
</gene>
<keyword evidence="6 13" id="KW-0479">Metal-binding</keyword>
<keyword evidence="9 13" id="KW-0067">ATP-binding</keyword>
<dbReference type="PATRIC" id="fig|220754.4.peg.638"/>
<dbReference type="AlphaFoldDB" id="A0A0C2SE72"/>
<evidence type="ECO:0000259" key="15">
    <source>
        <dbReference type="PROSITE" id="PS50151"/>
    </source>
</evidence>
<dbReference type="Pfam" id="PF01406">
    <property type="entry name" value="tRNA-synt_1e"/>
    <property type="match status" value="1"/>
</dbReference>
<dbReference type="EMBL" id="JXRR01000006">
    <property type="protein sequence ID" value="KIL52249.1"/>
    <property type="molecule type" value="Genomic_DNA"/>
</dbReference>
<reference evidence="16 17" key="1">
    <citation type="submission" date="2015-01" db="EMBL/GenBank/DDBJ databases">
        <title>Jeotgalibacillus campisalis genome sequencing.</title>
        <authorList>
            <person name="Goh K.M."/>
            <person name="Chan K.-G."/>
            <person name="Yaakop A.S."/>
            <person name="Ee R."/>
            <person name="Gan H.M."/>
            <person name="Chan C.S."/>
        </authorList>
    </citation>
    <scope>NUCLEOTIDE SEQUENCE [LARGE SCALE GENOMIC DNA]</scope>
    <source>
        <strain evidence="16 17">SF-57</strain>
    </source>
</reference>
<keyword evidence="17" id="KW-1185">Reference proteome</keyword>
<dbReference type="GO" id="GO:0005829">
    <property type="term" value="C:cytosol"/>
    <property type="evidence" value="ECO:0007669"/>
    <property type="project" value="TreeGrafter"/>
</dbReference>
<evidence type="ECO:0000256" key="3">
    <source>
        <dbReference type="ARBA" id="ARBA00011245"/>
    </source>
</evidence>
<evidence type="ECO:0000256" key="5">
    <source>
        <dbReference type="ARBA" id="ARBA00022598"/>
    </source>
</evidence>
<evidence type="ECO:0000256" key="1">
    <source>
        <dbReference type="ARBA" id="ARBA00004496"/>
    </source>
</evidence>
<feature type="binding site" evidence="13">
    <location>
        <position position="238"/>
    </location>
    <ligand>
        <name>Zn(2+)</name>
        <dbReference type="ChEBI" id="CHEBI:29105"/>
    </ligand>
</feature>
<feature type="binding site" evidence="13">
    <location>
        <position position="209"/>
    </location>
    <ligand>
        <name>Zn(2+)</name>
        <dbReference type="ChEBI" id="CHEBI:29105"/>
    </ligand>
</feature>
<dbReference type="EC" id="6.1.1.16" evidence="13"/>
<feature type="binding site" evidence="13">
    <location>
        <position position="29"/>
    </location>
    <ligand>
        <name>Zn(2+)</name>
        <dbReference type="ChEBI" id="CHEBI:29105"/>
    </ligand>
</feature>
<dbReference type="InterPro" id="IPR024909">
    <property type="entry name" value="Cys-tRNA/MSH_ligase"/>
</dbReference>